<dbReference type="SUPFAM" id="SSF52954">
    <property type="entry name" value="Class II aaRS ABD-related"/>
    <property type="match status" value="1"/>
</dbReference>
<dbReference type="RefSeq" id="XP_029738975.1">
    <property type="nucleotide sequence ID" value="XM_029884265.1"/>
</dbReference>
<dbReference type="Pfam" id="PF00587">
    <property type="entry name" value="tRNA-synt_2b"/>
    <property type="match status" value="1"/>
</dbReference>
<keyword evidence="5" id="KW-0963">Cytoplasm</keyword>
<dbReference type="InterPro" id="IPR045864">
    <property type="entry name" value="aa-tRNA-synth_II/BPL/LPL"/>
</dbReference>
<feature type="compositionally biased region" description="Low complexity" evidence="13">
    <location>
        <begin position="371"/>
        <end position="381"/>
    </location>
</feature>
<dbReference type="KEGG" id="sgra:EX895_003667"/>
<evidence type="ECO:0000256" key="6">
    <source>
        <dbReference type="ARBA" id="ARBA00022598"/>
    </source>
</evidence>
<dbReference type="EC" id="6.1.1.15" evidence="4"/>
<dbReference type="InterPro" id="IPR002314">
    <property type="entry name" value="aa-tRNA-synt_IIb"/>
</dbReference>
<dbReference type="GO" id="GO:0004827">
    <property type="term" value="F:proline-tRNA ligase activity"/>
    <property type="evidence" value="ECO:0007669"/>
    <property type="project" value="UniProtKB-EC"/>
</dbReference>
<name>A0A4U7KRD2_9BASI</name>
<gene>
    <name evidence="15" type="ORF">EX895_003667</name>
</gene>
<dbReference type="Gene3D" id="3.40.50.800">
    <property type="entry name" value="Anticodon-binding domain"/>
    <property type="match status" value="1"/>
</dbReference>
<dbReference type="PRINTS" id="PR01046">
    <property type="entry name" value="TRNASYNTHPRO"/>
</dbReference>
<comment type="catalytic activity">
    <reaction evidence="12">
        <text>tRNA(Pro) + L-proline + ATP = L-prolyl-tRNA(Pro) + AMP + diphosphate</text>
        <dbReference type="Rhea" id="RHEA:14305"/>
        <dbReference type="Rhea" id="RHEA-COMP:9700"/>
        <dbReference type="Rhea" id="RHEA-COMP:9702"/>
        <dbReference type="ChEBI" id="CHEBI:30616"/>
        <dbReference type="ChEBI" id="CHEBI:33019"/>
        <dbReference type="ChEBI" id="CHEBI:60039"/>
        <dbReference type="ChEBI" id="CHEBI:78442"/>
        <dbReference type="ChEBI" id="CHEBI:78532"/>
        <dbReference type="ChEBI" id="CHEBI:456215"/>
        <dbReference type="EC" id="6.1.1.15"/>
    </reaction>
</comment>
<feature type="domain" description="Aminoacyl-transfer RNA synthetases class-II family profile" evidence="14">
    <location>
        <begin position="102"/>
        <end position="585"/>
    </location>
</feature>
<evidence type="ECO:0000313" key="15">
    <source>
        <dbReference type="EMBL" id="TKY86990.1"/>
    </source>
</evidence>
<reference evidence="15 16" key="1">
    <citation type="submission" date="2019-05" db="EMBL/GenBank/DDBJ databases">
        <title>Sporisorium graminicola CBS 10092 draft sequencing and annotation.</title>
        <authorList>
            <person name="Solano-Gonzalez S."/>
            <person name="Caddick M.X."/>
            <person name="Darby A."/>
        </authorList>
    </citation>
    <scope>NUCLEOTIDE SEQUENCE [LARGE SCALE GENOMIC DNA]</scope>
    <source>
        <strain evidence="15 16">CBS 10092</strain>
    </source>
</reference>
<dbReference type="FunFam" id="3.30.930.10:FF:000066">
    <property type="entry name" value="Proline--tRNA ligase"/>
    <property type="match status" value="1"/>
</dbReference>
<dbReference type="PANTHER" id="PTHR42753">
    <property type="entry name" value="MITOCHONDRIAL RIBOSOME PROTEIN L39/PROLYL-TRNA LIGASE FAMILY MEMBER"/>
    <property type="match status" value="1"/>
</dbReference>
<evidence type="ECO:0000259" key="14">
    <source>
        <dbReference type="PROSITE" id="PS50862"/>
    </source>
</evidence>
<proteinExistence type="inferred from homology"/>
<keyword evidence="6" id="KW-0436">Ligase</keyword>
<dbReference type="PROSITE" id="PS50862">
    <property type="entry name" value="AA_TRNA_LIGASE_II"/>
    <property type="match status" value="1"/>
</dbReference>
<accession>A0A4U7KRD2</accession>
<keyword evidence="7" id="KW-0547">Nucleotide-binding</keyword>
<dbReference type="OrthoDB" id="10267474at2759"/>
<dbReference type="InterPro" id="IPR002316">
    <property type="entry name" value="Pro-tRNA-ligase_IIa"/>
</dbReference>
<evidence type="ECO:0000256" key="2">
    <source>
        <dbReference type="ARBA" id="ARBA00008226"/>
    </source>
</evidence>
<evidence type="ECO:0000256" key="12">
    <source>
        <dbReference type="ARBA" id="ARBA00047671"/>
    </source>
</evidence>
<evidence type="ECO:0000256" key="4">
    <source>
        <dbReference type="ARBA" id="ARBA00012831"/>
    </source>
</evidence>
<evidence type="ECO:0000313" key="16">
    <source>
        <dbReference type="Proteomes" id="UP000306050"/>
    </source>
</evidence>
<dbReference type="GO" id="GO:0006433">
    <property type="term" value="P:prolyl-tRNA aminoacylation"/>
    <property type="evidence" value="ECO:0007669"/>
    <property type="project" value="InterPro"/>
</dbReference>
<protein>
    <recommendedName>
        <fullName evidence="4">proline--tRNA ligase</fullName>
        <ecNumber evidence="4">6.1.1.15</ecNumber>
    </recommendedName>
    <alternativeName>
        <fullName evidence="11">Prolyl-tRNA synthetase</fullName>
    </alternativeName>
</protein>
<dbReference type="GeneID" id="40726562"/>
<comment type="similarity">
    <text evidence="2">Belongs to the class-II aminoacyl-tRNA synthetase family.</text>
</comment>
<keyword evidence="10" id="KW-0030">Aminoacyl-tRNA synthetase</keyword>
<evidence type="ECO:0000256" key="8">
    <source>
        <dbReference type="ARBA" id="ARBA00022840"/>
    </source>
</evidence>
<dbReference type="InterPro" id="IPR036621">
    <property type="entry name" value="Anticodon-bd_dom_sf"/>
</dbReference>
<evidence type="ECO:0000256" key="11">
    <source>
        <dbReference type="ARBA" id="ARBA00029731"/>
    </source>
</evidence>
<evidence type="ECO:0000256" key="10">
    <source>
        <dbReference type="ARBA" id="ARBA00023146"/>
    </source>
</evidence>
<evidence type="ECO:0000256" key="13">
    <source>
        <dbReference type="SAM" id="MobiDB-lite"/>
    </source>
</evidence>
<feature type="region of interest" description="Disordered" evidence="13">
    <location>
        <begin position="58"/>
        <end position="81"/>
    </location>
</feature>
<dbReference type="PANTHER" id="PTHR42753:SF2">
    <property type="entry name" value="PROLINE--TRNA LIGASE"/>
    <property type="match status" value="1"/>
</dbReference>
<dbReference type="Gene3D" id="3.30.930.10">
    <property type="entry name" value="Bira Bifunctional Protein, Domain 2"/>
    <property type="match status" value="2"/>
</dbReference>
<keyword evidence="9" id="KW-0648">Protein biosynthesis</keyword>
<keyword evidence="16" id="KW-1185">Reference proteome</keyword>
<sequence>MASRQSICGRSCSAIASSSRQRLRTFANSSVLASTSQHSLPQTPSRLARKQLEPLRLSTHFSPTQKASQSSSSSSGETANDDPLPSLQLLLRGGYIRSSSSGVFTLLPNALRIIRKITTIIDQELSAISATRLALPNLLPSKLWHQTGRYSVMGSELYKLRDRKDSEFVLGPTHEEEVTKLVAHEIDSDRQLPLRLYQVTTKFRDEPRPRMGLLRTKEFLMKDLYSFDKSASDAMATYDEVRRAYANIFDRIFGHSGRWKAAEADTGAIGGNKSHEYHVQDAAGEDTLISCTNCEYTANTEKAVSMPDPAHMPVTASDVRVLLYGCTDVKVQDQAMHAIVLPSARALNETKLDKLVAKLNSTSPSHPPPTMTQQQPHQPQHPQDKIELLYDSASPVSGPQTSWDWKDRPEGPLVRFTTLSVLSDFECASLDPAELNDALIDAVNTFASRRSAHSEPSQHLPLVDLFPTQFGHFATSPLGVAPPLTLVDVRTAQAHDTCPSCKAHNSLKETRAIEVGHTFYLGERYSRALQAGFLPSSEVTAETRGVERLANGRVPFQMGCYGIGVSRILGALAQKAAADFNRVFNRDVATLTEDAPATRSKGQGKGKTKKAAAGLLWPAQVAPFTAAIIVSDAKDPSKLTAAHAVWEHIIASARKNDCSVRAVLASVVAHNTPPHSHADVAAAAAVPSQTETHAPSAPDDEGWSTDQATEIVIDDRHSTLGSKLADSDLTGYAYRIIVGKHYSANALVEVQHCVRGAGAWQALLLPLEAFARHAVV</sequence>
<organism evidence="15 16">
    <name type="scientific">Sporisorium graminicola</name>
    <dbReference type="NCBI Taxonomy" id="280036"/>
    <lineage>
        <taxon>Eukaryota</taxon>
        <taxon>Fungi</taxon>
        <taxon>Dikarya</taxon>
        <taxon>Basidiomycota</taxon>
        <taxon>Ustilaginomycotina</taxon>
        <taxon>Ustilaginomycetes</taxon>
        <taxon>Ustilaginales</taxon>
        <taxon>Ustilaginaceae</taxon>
        <taxon>Sporisorium</taxon>
    </lineage>
</organism>
<dbReference type="InterPro" id="IPR006195">
    <property type="entry name" value="aa-tRNA-synth_II"/>
</dbReference>
<evidence type="ECO:0000256" key="9">
    <source>
        <dbReference type="ARBA" id="ARBA00022917"/>
    </source>
</evidence>
<dbReference type="SUPFAM" id="SSF55681">
    <property type="entry name" value="Class II aaRS and biotin synthetases"/>
    <property type="match status" value="1"/>
</dbReference>
<feature type="region of interest" description="Disordered" evidence="13">
    <location>
        <begin position="359"/>
        <end position="383"/>
    </location>
</feature>
<dbReference type="GO" id="GO:0005739">
    <property type="term" value="C:mitochondrion"/>
    <property type="evidence" value="ECO:0007669"/>
    <property type="project" value="TreeGrafter"/>
</dbReference>
<dbReference type="InterPro" id="IPR050062">
    <property type="entry name" value="Pro-tRNA_synthetase"/>
</dbReference>
<dbReference type="GO" id="GO:0005524">
    <property type="term" value="F:ATP binding"/>
    <property type="evidence" value="ECO:0007669"/>
    <property type="project" value="UniProtKB-KW"/>
</dbReference>
<comment type="subunit">
    <text evidence="3">Homodimer.</text>
</comment>
<dbReference type="Proteomes" id="UP000306050">
    <property type="component" value="Chromosome SGRAM_22"/>
</dbReference>
<evidence type="ECO:0000256" key="7">
    <source>
        <dbReference type="ARBA" id="ARBA00022741"/>
    </source>
</evidence>
<evidence type="ECO:0000256" key="3">
    <source>
        <dbReference type="ARBA" id="ARBA00011738"/>
    </source>
</evidence>
<evidence type="ECO:0000256" key="1">
    <source>
        <dbReference type="ARBA" id="ARBA00004496"/>
    </source>
</evidence>
<dbReference type="EMBL" id="SRRM01000014">
    <property type="protein sequence ID" value="TKY86990.1"/>
    <property type="molecule type" value="Genomic_DNA"/>
</dbReference>
<keyword evidence="8" id="KW-0067">ATP-binding</keyword>
<dbReference type="AlphaFoldDB" id="A0A4U7KRD2"/>
<comment type="caution">
    <text evidence="15">The sequence shown here is derived from an EMBL/GenBank/DDBJ whole genome shotgun (WGS) entry which is preliminary data.</text>
</comment>
<evidence type="ECO:0000256" key="5">
    <source>
        <dbReference type="ARBA" id="ARBA00022490"/>
    </source>
</evidence>
<comment type="subcellular location">
    <subcellularLocation>
        <location evidence="1">Cytoplasm</location>
    </subcellularLocation>
</comment>